<reference evidence="2 3" key="1">
    <citation type="submission" date="2024-09" db="EMBL/GenBank/DDBJ databases">
        <authorList>
            <person name="Sun Q."/>
            <person name="Mori K."/>
        </authorList>
    </citation>
    <scope>NUCLEOTIDE SEQUENCE [LARGE SCALE GENOMIC DNA]</scope>
    <source>
        <strain evidence="2 3">NCAIM B.01794</strain>
    </source>
</reference>
<evidence type="ECO:0000256" key="1">
    <source>
        <dbReference type="SAM" id="Phobius"/>
    </source>
</evidence>
<keyword evidence="1" id="KW-0472">Membrane</keyword>
<dbReference type="EMBL" id="JBHLSS010000080">
    <property type="protein sequence ID" value="MFC0710410.1"/>
    <property type="molecule type" value="Genomic_DNA"/>
</dbReference>
<protein>
    <submittedName>
        <fullName evidence="2">Uncharacterized protein</fullName>
    </submittedName>
</protein>
<comment type="caution">
    <text evidence="2">The sequence shown here is derived from an EMBL/GenBank/DDBJ whole genome shotgun (WGS) entry which is preliminary data.</text>
</comment>
<accession>A0ABV6SPZ4</accession>
<name>A0ABV6SPZ4_AZOPA</name>
<feature type="transmembrane region" description="Helical" evidence="1">
    <location>
        <begin position="6"/>
        <end position="27"/>
    </location>
</feature>
<keyword evidence="1" id="KW-0812">Transmembrane</keyword>
<organism evidence="2 3">
    <name type="scientific">Azorhizophilus paspali</name>
    <name type="common">Azotobacter paspali</name>
    <dbReference type="NCBI Taxonomy" id="69963"/>
    <lineage>
        <taxon>Bacteria</taxon>
        <taxon>Pseudomonadati</taxon>
        <taxon>Pseudomonadota</taxon>
        <taxon>Gammaproteobacteria</taxon>
        <taxon>Pseudomonadales</taxon>
        <taxon>Pseudomonadaceae</taxon>
        <taxon>Azorhizophilus</taxon>
    </lineage>
</organism>
<gene>
    <name evidence="2" type="ORF">ACFFGX_12905</name>
</gene>
<dbReference type="RefSeq" id="WP_376946421.1">
    <property type="nucleotide sequence ID" value="NZ_CP171449.1"/>
</dbReference>
<evidence type="ECO:0000313" key="3">
    <source>
        <dbReference type="Proteomes" id="UP001589891"/>
    </source>
</evidence>
<keyword evidence="3" id="KW-1185">Reference proteome</keyword>
<dbReference type="Proteomes" id="UP001589891">
    <property type="component" value="Unassembled WGS sequence"/>
</dbReference>
<sequence length="45" mass="4778">MSVDTLFLLALAGAALFAAGLYVEHLTRPRAAEAKRKAAPRRVPG</sequence>
<evidence type="ECO:0000313" key="2">
    <source>
        <dbReference type="EMBL" id="MFC0710410.1"/>
    </source>
</evidence>
<proteinExistence type="predicted"/>
<keyword evidence="1" id="KW-1133">Transmembrane helix</keyword>